<dbReference type="Proteomes" id="UP001277761">
    <property type="component" value="Unassembled WGS sequence"/>
</dbReference>
<dbReference type="EMBL" id="JAXAVX010000001">
    <property type="protein sequence ID" value="MDX8150396.1"/>
    <property type="molecule type" value="Genomic_DNA"/>
</dbReference>
<accession>A0ABU4VF00</accession>
<evidence type="ECO:0000259" key="1">
    <source>
        <dbReference type="Pfam" id="PF00501"/>
    </source>
</evidence>
<dbReference type="InterPro" id="IPR020845">
    <property type="entry name" value="AMP-binding_CS"/>
</dbReference>
<gene>
    <name evidence="3" type="ORF">SK069_02220</name>
</gene>
<dbReference type="InterPro" id="IPR042099">
    <property type="entry name" value="ANL_N_sf"/>
</dbReference>
<dbReference type="Gene3D" id="3.40.50.12780">
    <property type="entry name" value="N-terminal domain of ligase-like"/>
    <property type="match status" value="1"/>
</dbReference>
<comment type="caution">
    <text evidence="3">The sequence shown here is derived from an EMBL/GenBank/DDBJ whole genome shotgun (WGS) entry which is preliminary data.</text>
</comment>
<dbReference type="PROSITE" id="PS00455">
    <property type="entry name" value="AMP_BINDING"/>
    <property type="match status" value="1"/>
</dbReference>
<dbReference type="InterPro" id="IPR000873">
    <property type="entry name" value="AMP-dep_synth/lig_dom"/>
</dbReference>
<reference evidence="3 4" key="1">
    <citation type="submission" date="2023-11" db="EMBL/GenBank/DDBJ databases">
        <authorList>
            <person name="Xu M."/>
            <person name="Jiang T."/>
        </authorList>
    </citation>
    <scope>NUCLEOTIDE SEQUENCE [LARGE SCALE GENOMIC DNA]</scope>
    <source>
        <strain evidence="3 4">SD</strain>
    </source>
</reference>
<organism evidence="3 4">
    <name type="scientific">Patulibacter brassicae</name>
    <dbReference type="NCBI Taxonomy" id="1705717"/>
    <lineage>
        <taxon>Bacteria</taxon>
        <taxon>Bacillati</taxon>
        <taxon>Actinomycetota</taxon>
        <taxon>Thermoleophilia</taxon>
        <taxon>Solirubrobacterales</taxon>
        <taxon>Patulibacteraceae</taxon>
        <taxon>Patulibacter</taxon>
    </lineage>
</organism>
<feature type="domain" description="AMP-binding enzyme C-terminal" evidence="2">
    <location>
        <begin position="415"/>
        <end position="496"/>
    </location>
</feature>
<dbReference type="InterPro" id="IPR025110">
    <property type="entry name" value="AMP-bd_C"/>
</dbReference>
<sequence>MHPGAFDADHPAIIMGQSGATVTYGELDAAANRVSRLLRARGLGVGDHVAILVENRPEFLELTWGAHYAGLLYTAISTRLTPDEVAYIVRDCGAKALVVSSRYSGTAQALVELLPDDVERFSVGDPIPGWGTLEDALVEHPATPLDEQRTAGRDMLYSSGTTGRPKGIKPREVAGALEETPIIITPILKANLGVGVDSTYLTPAPMYHAAPLRFSMAIHQLGGTVVMMERFTPEGALELIERHRVTHTQMVPTMFVRMLRLPEEQRAAADVSSLRVVMHAAAPCPVDVKQQMLDWLGPIIHEYYASTEACGLTWVTPDQWLAKPGTVGKAMIGVPHVVGEDGRELPVGEEGVVYFSDGPPFEYHNAPEKTAEAHDERGWATCGDIGRLDEDGFLYLTDRKSFMIITGGVNVYPQEAEDVLISDPAVMDAAVFGVPHPEFGEEVTAVVQPVRMPETDEEEQAEAERLMALCRSRLADLKCPRSIDFRAELPRHETGKLYKRLLVDEYRERVASAAAAAGCPVMGHSA</sequence>
<dbReference type="Gene3D" id="3.30.300.30">
    <property type="match status" value="1"/>
</dbReference>
<dbReference type="RefSeq" id="WP_319952545.1">
    <property type="nucleotide sequence ID" value="NZ_JAXAVX010000001.1"/>
</dbReference>
<dbReference type="Pfam" id="PF00501">
    <property type="entry name" value="AMP-binding"/>
    <property type="match status" value="1"/>
</dbReference>
<name>A0ABU4VF00_9ACTN</name>
<dbReference type="SUPFAM" id="SSF56801">
    <property type="entry name" value="Acetyl-CoA synthetase-like"/>
    <property type="match status" value="1"/>
</dbReference>
<dbReference type="InterPro" id="IPR045851">
    <property type="entry name" value="AMP-bd_C_sf"/>
</dbReference>
<dbReference type="PANTHER" id="PTHR24096:SF323">
    <property type="entry name" value="BLR3536 PROTEIN"/>
    <property type="match status" value="1"/>
</dbReference>
<dbReference type="PANTHER" id="PTHR24096">
    <property type="entry name" value="LONG-CHAIN-FATTY-ACID--COA LIGASE"/>
    <property type="match status" value="1"/>
</dbReference>
<dbReference type="Pfam" id="PF13193">
    <property type="entry name" value="AMP-binding_C"/>
    <property type="match status" value="1"/>
</dbReference>
<protein>
    <submittedName>
        <fullName evidence="3">Acyl-CoA synthetase</fullName>
    </submittedName>
</protein>
<keyword evidence="4" id="KW-1185">Reference proteome</keyword>
<evidence type="ECO:0000259" key="2">
    <source>
        <dbReference type="Pfam" id="PF13193"/>
    </source>
</evidence>
<proteinExistence type="predicted"/>
<feature type="domain" description="AMP-dependent synthetase/ligase" evidence="1">
    <location>
        <begin position="8"/>
        <end position="356"/>
    </location>
</feature>
<evidence type="ECO:0000313" key="4">
    <source>
        <dbReference type="Proteomes" id="UP001277761"/>
    </source>
</evidence>
<evidence type="ECO:0000313" key="3">
    <source>
        <dbReference type="EMBL" id="MDX8150396.1"/>
    </source>
</evidence>